<dbReference type="EMBL" id="FNFE01000008">
    <property type="protein sequence ID" value="SDK94219.1"/>
    <property type="molecule type" value="Genomic_DNA"/>
</dbReference>
<dbReference type="AlphaFoldDB" id="A0A1G9G0Q0"/>
<protein>
    <submittedName>
        <fullName evidence="2">Uncharacterized protein</fullName>
    </submittedName>
</protein>
<evidence type="ECO:0000313" key="2">
    <source>
        <dbReference type="EMBL" id="SDK94219.1"/>
    </source>
</evidence>
<dbReference type="Proteomes" id="UP000198882">
    <property type="component" value="Unassembled WGS sequence"/>
</dbReference>
<organism evidence="2 3">
    <name type="scientific">Natronorubrum texcoconense</name>
    <dbReference type="NCBI Taxonomy" id="1095776"/>
    <lineage>
        <taxon>Archaea</taxon>
        <taxon>Methanobacteriati</taxon>
        <taxon>Methanobacteriota</taxon>
        <taxon>Stenosarchaea group</taxon>
        <taxon>Halobacteria</taxon>
        <taxon>Halobacteriales</taxon>
        <taxon>Natrialbaceae</taxon>
        <taxon>Natronorubrum</taxon>
    </lineage>
</organism>
<dbReference type="PROSITE" id="PS51257">
    <property type="entry name" value="PROKAR_LIPOPROTEIN"/>
    <property type="match status" value="1"/>
</dbReference>
<keyword evidence="3" id="KW-1185">Reference proteome</keyword>
<name>A0A1G9G0Q0_9EURY</name>
<evidence type="ECO:0000313" key="3">
    <source>
        <dbReference type="Proteomes" id="UP000198882"/>
    </source>
</evidence>
<reference evidence="3" key="1">
    <citation type="submission" date="2016-10" db="EMBL/GenBank/DDBJ databases">
        <authorList>
            <person name="Varghese N."/>
            <person name="Submissions S."/>
        </authorList>
    </citation>
    <scope>NUCLEOTIDE SEQUENCE [LARGE SCALE GENOMIC DNA]</scope>
    <source>
        <strain evidence="3">B4,CECT 8067,JCM 17497</strain>
    </source>
</reference>
<sequence>MRRRGVLTAGGASLVAGLAGCTGGMDDSSEDDTANDDTASSSGPDGDRSDADTLLTIREISDLYELPFDATVVGEFNGDGSTVTDSFALESGPTILAYEFGSDTAPFSVDLNRTDGDTLYSHPGIISRMGDSAPEFSTGSPMAMADARDYVLDIDADTDWSIHVAQPRAPAAEIRTMPVSTSGAGRAVVGPIDVADRIRVTGEFNPAGDLDFLTAVAFPEGNTDDPAYATPILSQSGDTGSEIDGEPIIFEGLTWGTAWVSIGALGDWSLEFEA</sequence>
<dbReference type="RefSeq" id="WP_217636391.1">
    <property type="nucleotide sequence ID" value="NZ_FNFE01000008.1"/>
</dbReference>
<proteinExistence type="predicted"/>
<gene>
    <name evidence="2" type="ORF">SAMN04515672_4371</name>
</gene>
<evidence type="ECO:0000256" key="1">
    <source>
        <dbReference type="SAM" id="MobiDB-lite"/>
    </source>
</evidence>
<accession>A0A1G9G0Q0</accession>
<dbReference type="OrthoDB" id="248140at2157"/>
<feature type="region of interest" description="Disordered" evidence="1">
    <location>
        <begin position="23"/>
        <end position="51"/>
    </location>
</feature>